<organism evidence="3 4">
    <name type="scientific">Oceanobacillus oncorhynchi</name>
    <dbReference type="NCBI Taxonomy" id="545501"/>
    <lineage>
        <taxon>Bacteria</taxon>
        <taxon>Bacillati</taxon>
        <taxon>Bacillota</taxon>
        <taxon>Bacilli</taxon>
        <taxon>Bacillales</taxon>
        <taxon>Bacillaceae</taxon>
        <taxon>Oceanobacillus</taxon>
    </lineage>
</organism>
<keyword evidence="3" id="KW-0808">Transferase</keyword>
<dbReference type="STRING" id="545501.BN997_03431"/>
<name>A0A0A1MXI2_9BACI</name>
<dbReference type="GO" id="GO:0004485">
    <property type="term" value="F:methylcrotonoyl-CoA carboxylase activity"/>
    <property type="evidence" value="ECO:0007669"/>
    <property type="project" value="TreeGrafter"/>
</dbReference>
<dbReference type="EMBL" id="CDGG01000001">
    <property type="protein sequence ID" value="CEI83516.1"/>
    <property type="molecule type" value="Genomic_DNA"/>
</dbReference>
<dbReference type="SUPFAM" id="SSF52096">
    <property type="entry name" value="ClpP/crotonase"/>
    <property type="match status" value="2"/>
</dbReference>
<dbReference type="InterPro" id="IPR011763">
    <property type="entry name" value="COA_CT_C"/>
</dbReference>
<proteinExistence type="predicted"/>
<keyword evidence="4" id="KW-1185">Reference proteome</keyword>
<sequence length="531" mass="58924">MHFKRKESLITMEVKAGKENAYMPVNQELKERIEKIKKGGKQKYHDSNAEKGKLFARERIQLLFDSHETLEDGLFANAMDEDLPADGVVTVTGKINGQTVCAMANDSTVKAGSWGQRTVEKILRIQETAERLEVPMVYLVDSAGARITDQIDMFPGRRGAGRIFYNQIKLSGRVPQICLLFGPSAAGGAYIPAFCDIVVMVDGNASMYLGSPRMAEKVIGEKVSLEEMGGAKMHCTTSGVGDVLVDTEEEAIQFAQKYLTYFPANFREKPKKAASVEPKSFDKPISEIIPENQNAAFDMYELIDRTIDEGSFCEIKKRFAPELITGLARINGQSIGIIANQPRVKGGVLFTDSADKATKFIQLCDAFEIPLLFLTDVPGFMIGTRVEKQGIIRHGAKMLFAMSEVTVPKISVIVRKAYGAGLYAMSGPAFDPDCCLAFPNAQIAVMGPEAAVNAVEANKIAQLPEEEREAYIAEKQAAYKENIDIYRLASEMIIDDIIDPDHLRNELTRRFTIYQNKKKQFTERKHGVYPV</sequence>
<dbReference type="Proteomes" id="UP000040453">
    <property type="component" value="Unassembled WGS sequence"/>
</dbReference>
<dbReference type="PROSITE" id="PS50989">
    <property type="entry name" value="COA_CT_CTER"/>
    <property type="match status" value="1"/>
</dbReference>
<feature type="domain" description="CoA carboxyltransferase C-terminal" evidence="2">
    <location>
        <begin position="280"/>
        <end position="523"/>
    </location>
</feature>
<evidence type="ECO:0000313" key="4">
    <source>
        <dbReference type="Proteomes" id="UP000040453"/>
    </source>
</evidence>
<dbReference type="PANTHER" id="PTHR22855">
    <property type="entry name" value="ACETYL, PROPIONYL, PYRUVATE, AND GLUTACONYL CARBOXYLASE-RELATED"/>
    <property type="match status" value="1"/>
</dbReference>
<dbReference type="GO" id="GO:0006552">
    <property type="term" value="P:L-leucine catabolic process"/>
    <property type="evidence" value="ECO:0007669"/>
    <property type="project" value="TreeGrafter"/>
</dbReference>
<dbReference type="InterPro" id="IPR045190">
    <property type="entry name" value="MCCB/AccD1-like"/>
</dbReference>
<protein>
    <submittedName>
        <fullName evidence="3">Methylmalonyl-CoA carboxyltransferase 12S subunit</fullName>
    </submittedName>
</protein>
<dbReference type="InterPro" id="IPR011762">
    <property type="entry name" value="COA_CT_N"/>
</dbReference>
<dbReference type="InterPro" id="IPR034733">
    <property type="entry name" value="AcCoA_carboxyl_beta"/>
</dbReference>
<evidence type="ECO:0000313" key="3">
    <source>
        <dbReference type="EMBL" id="CEI83516.1"/>
    </source>
</evidence>
<feature type="domain" description="CoA carboxyltransferase N-terminal" evidence="1">
    <location>
        <begin position="22"/>
        <end position="274"/>
    </location>
</feature>
<dbReference type="GO" id="GO:0016740">
    <property type="term" value="F:transferase activity"/>
    <property type="evidence" value="ECO:0007669"/>
    <property type="project" value="UniProtKB-KW"/>
</dbReference>
<accession>A0A0A1MXI2</accession>
<evidence type="ECO:0000259" key="2">
    <source>
        <dbReference type="PROSITE" id="PS50989"/>
    </source>
</evidence>
<dbReference type="PROSITE" id="PS50980">
    <property type="entry name" value="COA_CT_NTER"/>
    <property type="match status" value="1"/>
</dbReference>
<dbReference type="Gene3D" id="3.90.226.10">
    <property type="entry name" value="2-enoyl-CoA Hydratase, Chain A, domain 1"/>
    <property type="match status" value="2"/>
</dbReference>
<dbReference type="Pfam" id="PF01039">
    <property type="entry name" value="Carboxyl_trans"/>
    <property type="match status" value="1"/>
</dbReference>
<dbReference type="AlphaFoldDB" id="A0A0A1MXI2"/>
<dbReference type="InterPro" id="IPR029045">
    <property type="entry name" value="ClpP/crotonase-like_dom_sf"/>
</dbReference>
<reference evidence="3 4" key="1">
    <citation type="submission" date="2014-11" db="EMBL/GenBank/DDBJ databases">
        <authorList>
            <person name="Urmite Genomes Urmite Genomes"/>
        </authorList>
    </citation>
    <scope>NUCLEOTIDE SEQUENCE [LARGE SCALE GENOMIC DNA]</scope>
    <source>
        <strain evidence="3 4">Oc5</strain>
    </source>
</reference>
<dbReference type="PANTHER" id="PTHR22855:SF13">
    <property type="entry name" value="METHYLCROTONOYL-COA CARBOXYLASE BETA CHAIN, MITOCHONDRIAL"/>
    <property type="match status" value="1"/>
</dbReference>
<dbReference type="GO" id="GO:1905202">
    <property type="term" value="C:methylcrotonoyl-CoA carboxylase complex"/>
    <property type="evidence" value="ECO:0007669"/>
    <property type="project" value="TreeGrafter"/>
</dbReference>
<gene>
    <name evidence="3" type="ORF">BN997_03431</name>
</gene>
<evidence type="ECO:0000259" key="1">
    <source>
        <dbReference type="PROSITE" id="PS50980"/>
    </source>
</evidence>